<dbReference type="Gene3D" id="3.40.50.1240">
    <property type="entry name" value="Phosphoglycerate mutase-like"/>
    <property type="match status" value="1"/>
</dbReference>
<dbReference type="SUPFAM" id="SSF53254">
    <property type="entry name" value="Phosphoglycerate mutase-like"/>
    <property type="match status" value="1"/>
</dbReference>
<dbReference type="InterPro" id="IPR001345">
    <property type="entry name" value="PG/BPGM_mutase_AS"/>
</dbReference>
<name>A0A1J4KL48_9EUKA</name>
<dbReference type="PROSITE" id="PS00175">
    <property type="entry name" value="PG_MUTASE"/>
    <property type="match status" value="1"/>
</dbReference>
<dbReference type="SMART" id="SM00855">
    <property type="entry name" value="PGAM"/>
    <property type="match status" value="1"/>
</dbReference>
<gene>
    <name evidence="1" type="ORF">TRFO_20180</name>
</gene>
<accession>A0A1J4KL48</accession>
<proteinExistence type="predicted"/>
<dbReference type="PANTHER" id="PTHR48100">
    <property type="entry name" value="BROAD-SPECIFICITY PHOSPHATASE YOR283W-RELATED"/>
    <property type="match status" value="1"/>
</dbReference>
<evidence type="ECO:0000313" key="1">
    <source>
        <dbReference type="EMBL" id="OHT10508.1"/>
    </source>
</evidence>
<dbReference type="InterPro" id="IPR050275">
    <property type="entry name" value="PGM_Phosphatase"/>
</dbReference>
<dbReference type="EMBL" id="MLAK01000609">
    <property type="protein sequence ID" value="OHT10508.1"/>
    <property type="molecule type" value="Genomic_DNA"/>
</dbReference>
<evidence type="ECO:0000313" key="2">
    <source>
        <dbReference type="Proteomes" id="UP000179807"/>
    </source>
</evidence>
<dbReference type="CDD" id="cd07067">
    <property type="entry name" value="HP_PGM_like"/>
    <property type="match status" value="1"/>
</dbReference>
<dbReference type="OrthoDB" id="354304at2759"/>
<dbReference type="AlphaFoldDB" id="A0A1J4KL48"/>
<keyword evidence="2" id="KW-1185">Reference proteome</keyword>
<dbReference type="GO" id="GO:0016791">
    <property type="term" value="F:phosphatase activity"/>
    <property type="evidence" value="ECO:0007669"/>
    <property type="project" value="TreeGrafter"/>
</dbReference>
<dbReference type="GO" id="GO:0005829">
    <property type="term" value="C:cytosol"/>
    <property type="evidence" value="ECO:0007669"/>
    <property type="project" value="TreeGrafter"/>
</dbReference>
<comment type="caution">
    <text evidence="1">The sequence shown here is derived from an EMBL/GenBank/DDBJ whole genome shotgun (WGS) entry which is preliminary data.</text>
</comment>
<dbReference type="InterPro" id="IPR029033">
    <property type="entry name" value="His_PPase_superfam"/>
</dbReference>
<sequence length="214" mass="24884">MLSFLHKNPKFLLRNFSKSLMLIRHGESIGNAKLPINCTYLEYPLTSLGEKQAKLIAESIKKRPSLIVSSPFKRALDTAKPLLVRFPNTVLSIDARLSAFEYLSSEYYTEKRYTRGEAIKQYWEAQDPFLVMGKNAESFSDFYNRTKSFFDWFENSKDINGLVVGFTHAMSLRMLEMHMNGKLPSDVKKAFLAYSENRKTRKIRNCEVVEWKIK</sequence>
<dbReference type="RefSeq" id="XP_068363644.1">
    <property type="nucleotide sequence ID" value="XM_068501251.1"/>
</dbReference>
<organism evidence="1 2">
    <name type="scientific">Tritrichomonas foetus</name>
    <dbReference type="NCBI Taxonomy" id="1144522"/>
    <lineage>
        <taxon>Eukaryota</taxon>
        <taxon>Metamonada</taxon>
        <taxon>Parabasalia</taxon>
        <taxon>Tritrichomonadida</taxon>
        <taxon>Tritrichomonadidae</taxon>
        <taxon>Tritrichomonas</taxon>
    </lineage>
</organism>
<dbReference type="InterPro" id="IPR013078">
    <property type="entry name" value="His_Pase_superF_clade-1"/>
</dbReference>
<dbReference type="VEuPathDB" id="TrichDB:TRFO_20180"/>
<dbReference type="Proteomes" id="UP000179807">
    <property type="component" value="Unassembled WGS sequence"/>
</dbReference>
<protein>
    <submittedName>
        <fullName evidence="1">Phosphoglycerate mutase family protein</fullName>
    </submittedName>
</protein>
<dbReference type="Pfam" id="PF00300">
    <property type="entry name" value="His_Phos_1"/>
    <property type="match status" value="1"/>
</dbReference>
<reference evidence="1" key="1">
    <citation type="submission" date="2016-10" db="EMBL/GenBank/DDBJ databases">
        <authorList>
            <person name="Benchimol M."/>
            <person name="Almeida L.G."/>
            <person name="Vasconcelos A.T."/>
            <person name="Perreira-Neves A."/>
            <person name="Rosa I.A."/>
            <person name="Tasca T."/>
            <person name="Bogo M.R."/>
            <person name="de Souza W."/>
        </authorList>
    </citation>
    <scope>NUCLEOTIDE SEQUENCE [LARGE SCALE GENOMIC DNA]</scope>
    <source>
        <strain evidence="1">K</strain>
    </source>
</reference>
<dbReference type="PANTHER" id="PTHR48100:SF44">
    <property type="entry name" value="PHOSPHATASE C1620.13-RELATED"/>
    <property type="match status" value="1"/>
</dbReference>
<dbReference type="GeneID" id="94835955"/>